<name>H8KLG4_SOLCM</name>
<organism evidence="1 2">
    <name type="scientific">Solitalea canadensis (strain ATCC 29591 / DSM 3403 / JCM 21819 / LMG 8368 / NBRC 15130 / NCIMB 12057 / USAM 9D)</name>
    <name type="common">Flexibacter canadensis</name>
    <dbReference type="NCBI Taxonomy" id="929556"/>
    <lineage>
        <taxon>Bacteria</taxon>
        <taxon>Pseudomonadati</taxon>
        <taxon>Bacteroidota</taxon>
        <taxon>Sphingobacteriia</taxon>
        <taxon>Sphingobacteriales</taxon>
        <taxon>Sphingobacteriaceae</taxon>
        <taxon>Solitalea</taxon>
    </lineage>
</organism>
<dbReference type="KEGG" id="scn:Solca_3854"/>
<accession>H8KLG4</accession>
<gene>
    <name evidence="1" type="ordered locus">Solca_3854</name>
</gene>
<evidence type="ECO:0000313" key="2">
    <source>
        <dbReference type="Proteomes" id="UP000007590"/>
    </source>
</evidence>
<dbReference type="HOGENOM" id="CLU_1748425_0_0_10"/>
<evidence type="ECO:0000313" key="1">
    <source>
        <dbReference type="EMBL" id="AFD08851.1"/>
    </source>
</evidence>
<reference evidence="1" key="1">
    <citation type="submission" date="2012-02" db="EMBL/GenBank/DDBJ databases">
        <title>The complete genome of Solitalea canadensis DSM 3403.</title>
        <authorList>
            <consortium name="US DOE Joint Genome Institute (JGI-PGF)"/>
            <person name="Lucas S."/>
            <person name="Copeland A."/>
            <person name="Lapidus A."/>
            <person name="Glavina del Rio T."/>
            <person name="Dalin E."/>
            <person name="Tice H."/>
            <person name="Bruce D."/>
            <person name="Goodwin L."/>
            <person name="Pitluck S."/>
            <person name="Peters L."/>
            <person name="Ovchinnikova G."/>
            <person name="Lu M."/>
            <person name="Kyrpides N."/>
            <person name="Mavromatis K."/>
            <person name="Ivanova N."/>
            <person name="Brettin T."/>
            <person name="Detter J.C."/>
            <person name="Han C."/>
            <person name="Larimer F."/>
            <person name="Land M."/>
            <person name="Hauser L."/>
            <person name="Markowitz V."/>
            <person name="Cheng J.-F."/>
            <person name="Hugenholtz P."/>
            <person name="Woyke T."/>
            <person name="Wu D."/>
            <person name="Spring S."/>
            <person name="Schroeder M."/>
            <person name="Kopitz M."/>
            <person name="Brambilla E."/>
            <person name="Klenk H.-P."/>
            <person name="Eisen J.A."/>
        </authorList>
    </citation>
    <scope>NUCLEOTIDE SEQUENCE</scope>
    <source>
        <strain evidence="1">DSM 3403</strain>
    </source>
</reference>
<dbReference type="EMBL" id="CP003349">
    <property type="protein sequence ID" value="AFD08851.1"/>
    <property type="molecule type" value="Genomic_DNA"/>
</dbReference>
<protein>
    <submittedName>
        <fullName evidence="1">Uncharacterized protein</fullName>
    </submittedName>
</protein>
<dbReference type="AlphaFoldDB" id="H8KLG4"/>
<dbReference type="OrthoDB" id="9837622at2"/>
<dbReference type="Proteomes" id="UP000007590">
    <property type="component" value="Chromosome"/>
</dbReference>
<dbReference type="PROSITE" id="PS51257">
    <property type="entry name" value="PROKAR_LIPOPROTEIN"/>
    <property type="match status" value="1"/>
</dbReference>
<dbReference type="RefSeq" id="WP_014682074.1">
    <property type="nucleotide sequence ID" value="NC_017770.1"/>
</dbReference>
<sequence length="149" mass="16878">MKKLLLLLGAGILFVSCSKLDETKPDETTLPVEKRLKFNIYAGTDYSDAKYDATTALIKLQAINKKRATGVEQILWETTVEERQIKLYPLANKPIVVEKSITNVIDKDDEIRYYYKVTYKYNNGATTSNSEKSEVFENGNMAKQLGISL</sequence>
<proteinExistence type="predicted"/>
<keyword evidence="2" id="KW-1185">Reference proteome</keyword>